<name>A0A246JY23_9SPHN</name>
<dbReference type="EMBL" id="NISJ01000004">
    <property type="protein sequence ID" value="OWQ97988.1"/>
    <property type="molecule type" value="Genomic_DNA"/>
</dbReference>
<dbReference type="AlphaFoldDB" id="A0A246JY23"/>
<proteinExistence type="predicted"/>
<evidence type="ECO:0000313" key="2">
    <source>
        <dbReference type="EMBL" id="OWQ97988.1"/>
    </source>
</evidence>
<gene>
    <name evidence="2" type="ORF">CDQ91_10230</name>
</gene>
<protein>
    <submittedName>
        <fullName evidence="2">Uncharacterized protein</fullName>
    </submittedName>
</protein>
<feature type="region of interest" description="Disordered" evidence="1">
    <location>
        <begin position="117"/>
        <end position="159"/>
    </location>
</feature>
<dbReference type="RefSeq" id="WP_088472602.1">
    <property type="nucleotide sequence ID" value="NZ_NISJ01000004.1"/>
</dbReference>
<feature type="compositionally biased region" description="Polar residues" evidence="1">
    <location>
        <begin position="146"/>
        <end position="159"/>
    </location>
</feature>
<keyword evidence="3" id="KW-1185">Reference proteome</keyword>
<organism evidence="2 3">
    <name type="scientific">Sphingopyxis witflariensis</name>
    <dbReference type="NCBI Taxonomy" id="173675"/>
    <lineage>
        <taxon>Bacteria</taxon>
        <taxon>Pseudomonadati</taxon>
        <taxon>Pseudomonadota</taxon>
        <taxon>Alphaproteobacteria</taxon>
        <taxon>Sphingomonadales</taxon>
        <taxon>Sphingomonadaceae</taxon>
        <taxon>Sphingopyxis</taxon>
    </lineage>
</organism>
<evidence type="ECO:0000256" key="1">
    <source>
        <dbReference type="SAM" id="MobiDB-lite"/>
    </source>
</evidence>
<dbReference type="OrthoDB" id="8481047at2"/>
<accession>A0A246JY23</accession>
<comment type="caution">
    <text evidence="2">The sequence shown here is derived from an EMBL/GenBank/DDBJ whole genome shotgun (WGS) entry which is preliminary data.</text>
</comment>
<evidence type="ECO:0000313" key="3">
    <source>
        <dbReference type="Proteomes" id="UP000197097"/>
    </source>
</evidence>
<sequence length="159" mass="17693">MTILALDHLIFGSGHGMRSPFWDNRFYWLGGELYTFSAGLGAQLHSVQWTHPKPGERRKICGQEFRPFSSYRRWGRVMVSWAWMGQPKDMGEAQIAIRALGQALGNPDAFYWPPAKAMSARQSQDRNGLGPKDASAVVADDLPNTPDLSTPLSSGSIER</sequence>
<reference evidence="2 3" key="1">
    <citation type="journal article" date="2002" name="Int. J. Syst. Evol. Microbiol.">
        <title>Sphingopyxis witflariensis sp. nov., isolated from activated sludge.</title>
        <authorList>
            <person name="Kampfer P."/>
            <person name="Witzenberger R."/>
            <person name="Denner E.B."/>
            <person name="Busse H.J."/>
            <person name="Neef A."/>
        </authorList>
    </citation>
    <scope>NUCLEOTIDE SEQUENCE [LARGE SCALE GENOMIC DNA]</scope>
    <source>
        <strain evidence="2 3">DSM 14551</strain>
    </source>
</reference>
<dbReference type="Proteomes" id="UP000197097">
    <property type="component" value="Unassembled WGS sequence"/>
</dbReference>